<name>A0A2A9P1U8_OPHUN</name>
<dbReference type="InterPro" id="IPR042099">
    <property type="entry name" value="ANL_N_sf"/>
</dbReference>
<dbReference type="GO" id="GO:0031177">
    <property type="term" value="F:phosphopantetheine binding"/>
    <property type="evidence" value="ECO:0007669"/>
    <property type="project" value="TreeGrafter"/>
</dbReference>
<comment type="caution">
    <text evidence="4">The sequence shown here is derived from an EMBL/GenBank/DDBJ whole genome shotgun (WGS) entry which is preliminary data.</text>
</comment>
<dbReference type="STRING" id="268505.A0A2A9P1U8"/>
<dbReference type="GO" id="GO:0044550">
    <property type="term" value="P:secondary metabolite biosynthetic process"/>
    <property type="evidence" value="ECO:0007669"/>
    <property type="project" value="TreeGrafter"/>
</dbReference>
<reference evidence="4 5" key="1">
    <citation type="journal article" date="2015" name="BMC Genomics">
        <title>Gene expression during zombie ant biting behavior reflects the complexity underlying fungal parasitic behavioral manipulation.</title>
        <authorList>
            <person name="de Bekker C."/>
            <person name="Ohm R.A."/>
            <person name="Loreto R.G."/>
            <person name="Sebastian A."/>
            <person name="Albert I."/>
            <person name="Merrow M."/>
            <person name="Brachmann A."/>
            <person name="Hughes D.P."/>
        </authorList>
    </citation>
    <scope>NUCLEOTIDE SEQUENCE [LARGE SCALE GENOMIC DNA]</scope>
    <source>
        <strain evidence="4 5">SC16a</strain>
    </source>
</reference>
<dbReference type="EMBL" id="LAZP02001403">
    <property type="protein sequence ID" value="PFH54981.1"/>
    <property type="molecule type" value="Genomic_DNA"/>
</dbReference>
<reference evidence="4 5" key="2">
    <citation type="journal article" date="2017" name="Sci. Rep.">
        <title>Ant-infecting Ophiocordyceps genomes reveal a high diversity of potential behavioral manipulation genes and a possible major role for enterotoxins.</title>
        <authorList>
            <person name="de Bekker C."/>
            <person name="Ohm R.A."/>
            <person name="Evans H.C."/>
            <person name="Brachmann A."/>
            <person name="Hughes D.P."/>
        </authorList>
    </citation>
    <scope>NUCLEOTIDE SEQUENCE [LARGE SCALE GENOMIC DNA]</scope>
    <source>
        <strain evidence="4 5">SC16a</strain>
    </source>
</reference>
<keyword evidence="5" id="KW-1185">Reference proteome</keyword>
<keyword evidence="2" id="KW-0597">Phosphoprotein</keyword>
<dbReference type="AlphaFoldDB" id="A0A2A9P1U8"/>
<dbReference type="Gene3D" id="3.40.50.12780">
    <property type="entry name" value="N-terminal domain of ligase-like"/>
    <property type="match status" value="1"/>
</dbReference>
<dbReference type="PANTHER" id="PTHR45527">
    <property type="entry name" value="NONRIBOSOMAL PEPTIDE SYNTHETASE"/>
    <property type="match status" value="1"/>
</dbReference>
<accession>A0A2A9P1U8</accession>
<sequence length="252" mass="26746">MAVSASGDHLGATVAISSRPSTSSSSSCHSSSSSIATDTTAASSSSPSYVPSDFCFGHVVECPFPTLTAAFYHQAATWPSAIAVRDLTTATPRDVTYRELAGHAQALALRLRALGVEPGQRIPLVVKRGLDMLVGIWAVLSCGAQYVPLDGGVVPDSTIRHVVDQTGRHVVLCLSSTEHRLRSLFPDLTPVLIDQCLDRKPLDGEIIDLASPDAGCYVIYTSGSSSASSPSLPAQHVLLIHTPRHHRQAQRR</sequence>
<dbReference type="Pfam" id="PF00501">
    <property type="entry name" value="AMP-binding"/>
    <property type="match status" value="1"/>
</dbReference>
<evidence type="ECO:0000256" key="1">
    <source>
        <dbReference type="ARBA" id="ARBA00022450"/>
    </source>
</evidence>
<keyword evidence="1" id="KW-0596">Phosphopantetheine</keyword>
<evidence type="ECO:0000256" key="2">
    <source>
        <dbReference type="ARBA" id="ARBA00022553"/>
    </source>
</evidence>
<organism evidence="4 5">
    <name type="scientific">Ophiocordyceps unilateralis</name>
    <name type="common">Zombie-ant fungus</name>
    <name type="synonym">Torrubia unilateralis</name>
    <dbReference type="NCBI Taxonomy" id="268505"/>
    <lineage>
        <taxon>Eukaryota</taxon>
        <taxon>Fungi</taxon>
        <taxon>Dikarya</taxon>
        <taxon>Ascomycota</taxon>
        <taxon>Pezizomycotina</taxon>
        <taxon>Sordariomycetes</taxon>
        <taxon>Hypocreomycetidae</taxon>
        <taxon>Hypocreales</taxon>
        <taxon>Ophiocordycipitaceae</taxon>
        <taxon>Ophiocordyceps</taxon>
    </lineage>
</organism>
<dbReference type="PANTHER" id="PTHR45527:SF1">
    <property type="entry name" value="FATTY ACID SYNTHASE"/>
    <property type="match status" value="1"/>
</dbReference>
<dbReference type="GO" id="GO:0005737">
    <property type="term" value="C:cytoplasm"/>
    <property type="evidence" value="ECO:0007669"/>
    <property type="project" value="TreeGrafter"/>
</dbReference>
<protein>
    <recommendedName>
        <fullName evidence="3">AMP-dependent synthetase/ligase domain-containing protein</fullName>
    </recommendedName>
</protein>
<dbReference type="OrthoDB" id="3142841at2759"/>
<proteinExistence type="predicted"/>
<evidence type="ECO:0000313" key="5">
    <source>
        <dbReference type="Proteomes" id="UP000037136"/>
    </source>
</evidence>
<dbReference type="SUPFAM" id="SSF56801">
    <property type="entry name" value="Acetyl-CoA synthetase-like"/>
    <property type="match status" value="1"/>
</dbReference>
<dbReference type="Proteomes" id="UP000037136">
    <property type="component" value="Unassembled WGS sequence"/>
</dbReference>
<dbReference type="InterPro" id="IPR000873">
    <property type="entry name" value="AMP-dep_synth/lig_dom"/>
</dbReference>
<evidence type="ECO:0000313" key="4">
    <source>
        <dbReference type="EMBL" id="PFH54981.1"/>
    </source>
</evidence>
<evidence type="ECO:0000259" key="3">
    <source>
        <dbReference type="Pfam" id="PF00501"/>
    </source>
</evidence>
<feature type="domain" description="AMP-dependent synthetase/ligase" evidence="3">
    <location>
        <begin position="71"/>
        <end position="224"/>
    </location>
</feature>
<dbReference type="GO" id="GO:0043041">
    <property type="term" value="P:amino acid activation for nonribosomal peptide biosynthetic process"/>
    <property type="evidence" value="ECO:0007669"/>
    <property type="project" value="TreeGrafter"/>
</dbReference>
<gene>
    <name evidence="4" type="ORF">XA68_11255</name>
</gene>